<proteinExistence type="predicted"/>
<dbReference type="InterPro" id="IPR029063">
    <property type="entry name" value="SAM-dependent_MTases_sf"/>
</dbReference>
<dbReference type="SUPFAM" id="SSF53335">
    <property type="entry name" value="S-adenosyl-L-methionine-dependent methyltransferases"/>
    <property type="match status" value="1"/>
</dbReference>
<organism evidence="2 3">
    <name type="scientific">Duganella callida</name>
    <dbReference type="NCBI Taxonomy" id="2561932"/>
    <lineage>
        <taxon>Bacteria</taxon>
        <taxon>Pseudomonadati</taxon>
        <taxon>Pseudomonadota</taxon>
        <taxon>Betaproteobacteria</taxon>
        <taxon>Burkholderiales</taxon>
        <taxon>Oxalobacteraceae</taxon>
        <taxon>Telluria group</taxon>
        <taxon>Duganella</taxon>
    </lineage>
</organism>
<dbReference type="CDD" id="cd02440">
    <property type="entry name" value="AdoMet_MTases"/>
    <property type="match status" value="1"/>
</dbReference>
<evidence type="ECO:0000259" key="1">
    <source>
        <dbReference type="Pfam" id="PF08242"/>
    </source>
</evidence>
<keyword evidence="3" id="KW-1185">Reference proteome</keyword>
<name>A0A4Y9SHS5_9BURK</name>
<dbReference type="GO" id="GO:0008168">
    <property type="term" value="F:methyltransferase activity"/>
    <property type="evidence" value="ECO:0007669"/>
    <property type="project" value="UniProtKB-KW"/>
</dbReference>
<dbReference type="RefSeq" id="WP_135201569.1">
    <property type="nucleotide sequence ID" value="NZ_SPVG01000103.1"/>
</dbReference>
<reference evidence="2 3" key="1">
    <citation type="submission" date="2019-03" db="EMBL/GenBank/DDBJ databases">
        <title>Draft Genome Sequence of Duganella callidus sp. nov., a Novel Duganella Species Isolated from Cultivated Soil.</title>
        <authorList>
            <person name="Raths R."/>
            <person name="Peta V."/>
            <person name="Bucking H."/>
        </authorList>
    </citation>
    <scope>NUCLEOTIDE SEQUENCE [LARGE SCALE GENOMIC DNA]</scope>
    <source>
        <strain evidence="2 3">DN04</strain>
    </source>
</reference>
<dbReference type="InterPro" id="IPR016584">
    <property type="entry name" value="MeTrfase_VrtF"/>
</dbReference>
<dbReference type="AlphaFoldDB" id="A0A4Y9SHS5"/>
<dbReference type="GO" id="GO:0032259">
    <property type="term" value="P:methylation"/>
    <property type="evidence" value="ECO:0007669"/>
    <property type="project" value="UniProtKB-KW"/>
</dbReference>
<dbReference type="InterPro" id="IPR013217">
    <property type="entry name" value="Methyltransf_12"/>
</dbReference>
<dbReference type="Proteomes" id="UP000297729">
    <property type="component" value="Unassembled WGS sequence"/>
</dbReference>
<dbReference type="PIRSF" id="PIRSF011491">
    <property type="entry name" value="Mtase_YbcY_prd"/>
    <property type="match status" value="1"/>
</dbReference>
<evidence type="ECO:0000313" key="2">
    <source>
        <dbReference type="EMBL" id="TFW23859.1"/>
    </source>
</evidence>
<dbReference type="OrthoDB" id="507855at2"/>
<accession>A0A4Y9SHS5</accession>
<dbReference type="Gene3D" id="3.40.50.150">
    <property type="entry name" value="Vaccinia Virus protein VP39"/>
    <property type="match status" value="1"/>
</dbReference>
<keyword evidence="2" id="KW-0489">Methyltransferase</keyword>
<sequence>MTENNLYTRPGAAIYSSLVLKVYDAWVLGFSNRFAWRCPTGTVLLPFYRRHLGGRHLDVGVGTGYYLAHADLSAVRQLALLDLNDNSLRAAAARSGRADVASFQGDVMQPLDIMRGQQYDSIALFYLLHCLPGTMATKEAVFRHLKSLLSPDGVVYGATILGTAAGHNGVGRYLMNLYNRKGIFGNRDDSVDSLRQALSSQFEEVTITRHGMVALFTARRARKRVTD</sequence>
<keyword evidence="2" id="KW-0808">Transferase</keyword>
<dbReference type="EMBL" id="SPVG01000103">
    <property type="protein sequence ID" value="TFW23859.1"/>
    <property type="molecule type" value="Genomic_DNA"/>
</dbReference>
<protein>
    <submittedName>
        <fullName evidence="2">Class I SAM-dependent methyltransferase</fullName>
    </submittedName>
</protein>
<feature type="domain" description="Methyltransferase type 12" evidence="1">
    <location>
        <begin position="57"/>
        <end position="155"/>
    </location>
</feature>
<evidence type="ECO:0000313" key="3">
    <source>
        <dbReference type="Proteomes" id="UP000297729"/>
    </source>
</evidence>
<comment type="caution">
    <text evidence="2">The sequence shown here is derived from an EMBL/GenBank/DDBJ whole genome shotgun (WGS) entry which is preliminary data.</text>
</comment>
<dbReference type="Pfam" id="PF08242">
    <property type="entry name" value="Methyltransf_12"/>
    <property type="match status" value="1"/>
</dbReference>
<gene>
    <name evidence="2" type="ORF">E4L98_10805</name>
</gene>